<dbReference type="EMBL" id="CM055731">
    <property type="protein sequence ID" value="KAJ8013126.1"/>
    <property type="molecule type" value="Genomic_DNA"/>
</dbReference>
<sequence length="66" mass="7790">MCFDLFILARGQPTIPLTNWRLISHRDFMLDYISATQIPIIRGTTNSKNRVWYWRWGSDCCNLAVL</sequence>
<protein>
    <submittedName>
        <fullName evidence="1">Uncharacterized protein</fullName>
    </submittedName>
</protein>
<accession>A0ACC2HB49</accession>
<proteinExistence type="predicted"/>
<evidence type="ECO:0000313" key="1">
    <source>
        <dbReference type="EMBL" id="KAJ8013126.1"/>
    </source>
</evidence>
<comment type="caution">
    <text evidence="1">The sequence shown here is derived from an EMBL/GenBank/DDBJ whole genome shotgun (WGS) entry which is preliminary data.</text>
</comment>
<dbReference type="Proteomes" id="UP001157502">
    <property type="component" value="Chromosome 4"/>
</dbReference>
<evidence type="ECO:0000313" key="2">
    <source>
        <dbReference type="Proteomes" id="UP001157502"/>
    </source>
</evidence>
<gene>
    <name evidence="1" type="ORF">DPEC_G00050060</name>
</gene>
<keyword evidence="2" id="KW-1185">Reference proteome</keyword>
<reference evidence="1" key="1">
    <citation type="submission" date="2021-05" db="EMBL/GenBank/DDBJ databases">
        <authorList>
            <person name="Pan Q."/>
            <person name="Jouanno E."/>
            <person name="Zahm M."/>
            <person name="Klopp C."/>
            <person name="Cabau C."/>
            <person name="Louis A."/>
            <person name="Berthelot C."/>
            <person name="Parey E."/>
            <person name="Roest Crollius H."/>
            <person name="Montfort J."/>
            <person name="Robinson-Rechavi M."/>
            <person name="Bouchez O."/>
            <person name="Lampietro C."/>
            <person name="Lopez Roques C."/>
            <person name="Donnadieu C."/>
            <person name="Postlethwait J."/>
            <person name="Bobe J."/>
            <person name="Dillon D."/>
            <person name="Chandos A."/>
            <person name="von Hippel F."/>
            <person name="Guiguen Y."/>
        </authorList>
    </citation>
    <scope>NUCLEOTIDE SEQUENCE</scope>
    <source>
        <strain evidence="1">YG-Jan2019</strain>
    </source>
</reference>
<organism evidence="1 2">
    <name type="scientific">Dallia pectoralis</name>
    <name type="common">Alaska blackfish</name>
    <dbReference type="NCBI Taxonomy" id="75939"/>
    <lineage>
        <taxon>Eukaryota</taxon>
        <taxon>Metazoa</taxon>
        <taxon>Chordata</taxon>
        <taxon>Craniata</taxon>
        <taxon>Vertebrata</taxon>
        <taxon>Euteleostomi</taxon>
        <taxon>Actinopterygii</taxon>
        <taxon>Neopterygii</taxon>
        <taxon>Teleostei</taxon>
        <taxon>Protacanthopterygii</taxon>
        <taxon>Esociformes</taxon>
        <taxon>Umbridae</taxon>
        <taxon>Dallia</taxon>
    </lineage>
</organism>
<name>A0ACC2HB49_DALPE</name>